<sequence>LYFIFVVYSFALHLQQGSYTKLPLPRPPSTTSTTNQFYILPTSSSPADPAVFRPKLNDHHLPANIRAGSTDLETNNSSNKFS</sequence>
<dbReference type="VEuPathDB" id="FungiDB:PSHT_05954"/>
<feature type="non-terminal residue" evidence="2">
    <location>
        <position position="1"/>
    </location>
</feature>
<dbReference type="Proteomes" id="UP000239156">
    <property type="component" value="Unassembled WGS sequence"/>
</dbReference>
<feature type="region of interest" description="Disordered" evidence="1">
    <location>
        <begin position="23"/>
        <end position="82"/>
    </location>
</feature>
<keyword evidence="3" id="KW-1185">Reference proteome</keyword>
<feature type="compositionally biased region" description="Polar residues" evidence="1">
    <location>
        <begin position="35"/>
        <end position="46"/>
    </location>
</feature>
<dbReference type="VEuPathDB" id="FungiDB:PSTT_15538"/>
<evidence type="ECO:0000313" key="2">
    <source>
        <dbReference type="EMBL" id="POV96637.1"/>
    </source>
</evidence>
<dbReference type="EMBL" id="PKSL01000290">
    <property type="protein sequence ID" value="POV96637.1"/>
    <property type="molecule type" value="Genomic_DNA"/>
</dbReference>
<protein>
    <submittedName>
        <fullName evidence="2">Uncharacterized protein</fullName>
    </submittedName>
</protein>
<name>A0A2S4UHC1_9BASI</name>
<proteinExistence type="predicted"/>
<feature type="compositionally biased region" description="Polar residues" evidence="1">
    <location>
        <begin position="71"/>
        <end position="82"/>
    </location>
</feature>
<gene>
    <name evidence="2" type="ORF">PSTT_15538</name>
</gene>
<reference evidence="2" key="1">
    <citation type="submission" date="2017-12" db="EMBL/GenBank/DDBJ databases">
        <title>Gene loss provides genomic basis for host adaptation in cereal stripe rust fungi.</title>
        <authorList>
            <person name="Xia C."/>
        </authorList>
    </citation>
    <scope>NUCLEOTIDE SEQUENCE [LARGE SCALE GENOMIC DNA]</scope>
    <source>
        <strain evidence="2">93-210</strain>
    </source>
</reference>
<dbReference type="AlphaFoldDB" id="A0A2S4UHC1"/>
<organism evidence="2 3">
    <name type="scientific">Puccinia striiformis</name>
    <dbReference type="NCBI Taxonomy" id="27350"/>
    <lineage>
        <taxon>Eukaryota</taxon>
        <taxon>Fungi</taxon>
        <taxon>Dikarya</taxon>
        <taxon>Basidiomycota</taxon>
        <taxon>Pucciniomycotina</taxon>
        <taxon>Pucciniomycetes</taxon>
        <taxon>Pucciniales</taxon>
        <taxon>Pucciniaceae</taxon>
        <taxon>Puccinia</taxon>
    </lineage>
</organism>
<evidence type="ECO:0000256" key="1">
    <source>
        <dbReference type="SAM" id="MobiDB-lite"/>
    </source>
</evidence>
<evidence type="ECO:0000313" key="3">
    <source>
        <dbReference type="Proteomes" id="UP000239156"/>
    </source>
</evidence>
<comment type="caution">
    <text evidence="2">The sequence shown here is derived from an EMBL/GenBank/DDBJ whole genome shotgun (WGS) entry which is preliminary data.</text>
</comment>
<accession>A0A2S4UHC1</accession>